<name>A0A1B8GKZ1_9PEZI</name>
<keyword evidence="4 8" id="KW-0479">Metal-binding</keyword>
<dbReference type="PANTHER" id="PTHR24287:SF1">
    <property type="entry name" value="P450, PUTATIVE (EUROFUNG)-RELATED"/>
    <property type="match status" value="1"/>
</dbReference>
<dbReference type="GO" id="GO:0016712">
    <property type="term" value="F:oxidoreductase activity, acting on paired donors, with incorporation or reduction of molecular oxygen, reduced flavin or flavoprotein as one donor, and incorporation of one atom of oxygen"/>
    <property type="evidence" value="ECO:0007669"/>
    <property type="project" value="InterPro"/>
</dbReference>
<keyword evidence="7 9" id="KW-0503">Monooxygenase</keyword>
<dbReference type="AlphaFoldDB" id="A0A1B8GKZ1"/>
<dbReference type="InterPro" id="IPR001128">
    <property type="entry name" value="Cyt_P450"/>
</dbReference>
<dbReference type="InterPro" id="IPR047146">
    <property type="entry name" value="Cyt_P450_E_CYP52_fungi"/>
</dbReference>
<dbReference type="InterPro" id="IPR036396">
    <property type="entry name" value="Cyt_P450_sf"/>
</dbReference>
<evidence type="ECO:0000256" key="4">
    <source>
        <dbReference type="ARBA" id="ARBA00022723"/>
    </source>
</evidence>
<evidence type="ECO:0008006" key="12">
    <source>
        <dbReference type="Google" id="ProtNLM"/>
    </source>
</evidence>
<keyword evidence="3 8" id="KW-0349">Heme</keyword>
<keyword evidence="11" id="KW-1185">Reference proteome</keyword>
<evidence type="ECO:0000256" key="2">
    <source>
        <dbReference type="ARBA" id="ARBA00010617"/>
    </source>
</evidence>
<dbReference type="Proteomes" id="UP000091956">
    <property type="component" value="Unassembled WGS sequence"/>
</dbReference>
<dbReference type="RefSeq" id="XP_018130238.2">
    <property type="nucleotide sequence ID" value="XM_018274842.2"/>
</dbReference>
<dbReference type="GO" id="GO:0020037">
    <property type="term" value="F:heme binding"/>
    <property type="evidence" value="ECO:0007669"/>
    <property type="project" value="InterPro"/>
</dbReference>
<proteinExistence type="inferred from homology"/>
<feature type="binding site" description="axial binding residue" evidence="8">
    <location>
        <position position="453"/>
    </location>
    <ligand>
        <name>heme</name>
        <dbReference type="ChEBI" id="CHEBI:30413"/>
    </ligand>
    <ligandPart>
        <name>Fe</name>
        <dbReference type="ChEBI" id="CHEBI:18248"/>
    </ligandPart>
</feature>
<gene>
    <name evidence="10" type="ORF">VE01_05378</name>
</gene>
<dbReference type="Pfam" id="PF00067">
    <property type="entry name" value="p450"/>
    <property type="match status" value="1"/>
</dbReference>
<dbReference type="InterPro" id="IPR017972">
    <property type="entry name" value="Cyt_P450_CS"/>
</dbReference>
<dbReference type="STRING" id="342668.A0A1B8GKZ1"/>
<evidence type="ECO:0000256" key="8">
    <source>
        <dbReference type="PIRSR" id="PIRSR602402-1"/>
    </source>
</evidence>
<evidence type="ECO:0000256" key="7">
    <source>
        <dbReference type="ARBA" id="ARBA00023033"/>
    </source>
</evidence>
<keyword evidence="5 9" id="KW-0560">Oxidoreductase</keyword>
<comment type="similarity">
    <text evidence="2 9">Belongs to the cytochrome P450 family.</text>
</comment>
<dbReference type="CDD" id="cd11063">
    <property type="entry name" value="CYP52"/>
    <property type="match status" value="1"/>
</dbReference>
<dbReference type="PROSITE" id="PS00086">
    <property type="entry name" value="CYTOCHROME_P450"/>
    <property type="match status" value="1"/>
</dbReference>
<evidence type="ECO:0000256" key="3">
    <source>
        <dbReference type="ARBA" id="ARBA00022617"/>
    </source>
</evidence>
<dbReference type="PRINTS" id="PR00385">
    <property type="entry name" value="P450"/>
</dbReference>
<reference evidence="10 11" key="1">
    <citation type="submission" date="2016-03" db="EMBL/GenBank/DDBJ databases">
        <title>Comparative genomics of Pseudogymnoascus destructans, the fungus causing white-nose syndrome of bats.</title>
        <authorList>
            <person name="Palmer J.M."/>
            <person name="Drees K.P."/>
            <person name="Foster J.T."/>
            <person name="Lindner D.L."/>
        </authorList>
    </citation>
    <scope>NUCLEOTIDE SEQUENCE [LARGE SCALE GENOMIC DNA]</scope>
    <source>
        <strain evidence="10 11">UAMH 10579</strain>
    </source>
</reference>
<keyword evidence="6 8" id="KW-0408">Iron</keyword>
<dbReference type="PRINTS" id="PR00464">
    <property type="entry name" value="EP450II"/>
</dbReference>
<dbReference type="GeneID" id="28838764"/>
<evidence type="ECO:0000256" key="1">
    <source>
        <dbReference type="ARBA" id="ARBA00001971"/>
    </source>
</evidence>
<dbReference type="EMBL" id="KV460227">
    <property type="protein sequence ID" value="OBT96505.2"/>
    <property type="molecule type" value="Genomic_DNA"/>
</dbReference>
<reference evidence="11" key="2">
    <citation type="journal article" date="2018" name="Nat. Commun.">
        <title>Extreme sensitivity to ultraviolet light in the fungal pathogen causing white-nose syndrome of bats.</title>
        <authorList>
            <person name="Palmer J.M."/>
            <person name="Drees K.P."/>
            <person name="Foster J.T."/>
            <person name="Lindner D.L."/>
        </authorList>
    </citation>
    <scope>NUCLEOTIDE SEQUENCE [LARGE SCALE GENOMIC DNA]</scope>
    <source>
        <strain evidence="11">UAMH 10579</strain>
    </source>
</reference>
<dbReference type="PANTHER" id="PTHR24287">
    <property type="entry name" value="P450, PUTATIVE (EUROFUNG)-RELATED"/>
    <property type="match status" value="1"/>
</dbReference>
<evidence type="ECO:0000256" key="5">
    <source>
        <dbReference type="ARBA" id="ARBA00023002"/>
    </source>
</evidence>
<sequence>MMVDSSFVKIAAACLAVFVFVHHVISLIQRRRFAKARGCKPPTMLPQTERIIGYKVFTTMAADMKARTMLPTSLQLHRELGNTFSLVLLSQPAIVTIEPENLKAVLATQFHDFGIGKRHRGMGALLGHGIFTSDGAHWERSRALVRPSFARVHVADLETFESHIQHLIAKIPRDGSTIDLQPLFYQLTLDSATEFLLGESVDVLRSPTGSEQQLFGEAFDFAQTELNLRLRLGPFVWFYRNRKFDTACIRVHNFIDKFVAKALEFRRESQASGKTNNEDEKQKGKYIFMNELALATDDPIQIRSEILNILLAGRDTTAGLLSNTFHVLARRPDVWAKLKHEVDQLEGKRPDYETLRSMRYLKHVLNESLRLYPSVPQNIRFANKDTTLPVGGGPDGTAPIFVAKGQIISYNIYSMHRRKDIYGEDADEYKPERWENLRVGWGYLPFNGGPRICVGQQFALTEAGYTLVRLVQEFERVENRDPEPWLENLHLTLGSGNGVHTSLFPRS</sequence>
<dbReference type="PRINTS" id="PR01239">
    <property type="entry name" value="EP450IICYP52"/>
</dbReference>
<accession>A0A1B8GKZ1</accession>
<dbReference type="SUPFAM" id="SSF48264">
    <property type="entry name" value="Cytochrome P450"/>
    <property type="match status" value="1"/>
</dbReference>
<dbReference type="InterPro" id="IPR002974">
    <property type="entry name" value="Cyt_P450_E_CYP52_ascomycetes"/>
</dbReference>
<evidence type="ECO:0000256" key="6">
    <source>
        <dbReference type="ARBA" id="ARBA00023004"/>
    </source>
</evidence>
<evidence type="ECO:0000313" key="11">
    <source>
        <dbReference type="Proteomes" id="UP000091956"/>
    </source>
</evidence>
<evidence type="ECO:0000256" key="9">
    <source>
        <dbReference type="RuleBase" id="RU000461"/>
    </source>
</evidence>
<organism evidence="10 11">
    <name type="scientific">Pseudogymnoascus verrucosus</name>
    <dbReference type="NCBI Taxonomy" id="342668"/>
    <lineage>
        <taxon>Eukaryota</taxon>
        <taxon>Fungi</taxon>
        <taxon>Dikarya</taxon>
        <taxon>Ascomycota</taxon>
        <taxon>Pezizomycotina</taxon>
        <taxon>Leotiomycetes</taxon>
        <taxon>Thelebolales</taxon>
        <taxon>Thelebolaceae</taxon>
        <taxon>Pseudogymnoascus</taxon>
    </lineage>
</organism>
<protein>
    <recommendedName>
        <fullName evidence="12">Protein kinase alk2</fullName>
    </recommendedName>
</protein>
<comment type="cofactor">
    <cofactor evidence="1 8">
        <name>heme</name>
        <dbReference type="ChEBI" id="CHEBI:30413"/>
    </cofactor>
</comment>
<dbReference type="Gene3D" id="1.10.630.10">
    <property type="entry name" value="Cytochrome P450"/>
    <property type="match status" value="1"/>
</dbReference>
<evidence type="ECO:0000313" key="10">
    <source>
        <dbReference type="EMBL" id="OBT96505.2"/>
    </source>
</evidence>
<dbReference type="InterPro" id="IPR002402">
    <property type="entry name" value="Cyt_P450_E_grp-II"/>
</dbReference>
<dbReference type="GO" id="GO:0005506">
    <property type="term" value="F:iron ion binding"/>
    <property type="evidence" value="ECO:0007669"/>
    <property type="project" value="InterPro"/>
</dbReference>